<dbReference type="AlphaFoldDB" id="A0A0S4STF7"/>
<keyword evidence="3" id="KW-1185">Reference proteome</keyword>
<keyword evidence="1" id="KW-0472">Membrane</keyword>
<keyword evidence="1" id="KW-1133">Transmembrane helix</keyword>
<protein>
    <submittedName>
        <fullName evidence="2">Uncharacterized protein</fullName>
    </submittedName>
</protein>
<comment type="caution">
    <text evidence="2">The sequence shown here is derived from an EMBL/GenBank/DDBJ whole genome shotgun (WGS) entry which is preliminary data.</text>
</comment>
<evidence type="ECO:0000313" key="3">
    <source>
        <dbReference type="Proteomes" id="UP000052237"/>
    </source>
</evidence>
<dbReference type="EMBL" id="FAVB01000007">
    <property type="protein sequence ID" value="CUU89664.1"/>
    <property type="molecule type" value="Genomic_DNA"/>
</dbReference>
<evidence type="ECO:0000313" key="2">
    <source>
        <dbReference type="EMBL" id="CUU89664.1"/>
    </source>
</evidence>
<evidence type="ECO:0000256" key="1">
    <source>
        <dbReference type="SAM" id="Phobius"/>
    </source>
</evidence>
<dbReference type="Proteomes" id="UP000052237">
    <property type="component" value="Unassembled WGS sequence"/>
</dbReference>
<accession>A0A0S4STF7</accession>
<proteinExistence type="predicted"/>
<gene>
    <name evidence="2" type="ORF">ERS686654_02011</name>
</gene>
<reference evidence="2 3" key="1">
    <citation type="submission" date="2015-11" db="EMBL/GenBank/DDBJ databases">
        <authorList>
            <consortium name="Pathogen Informatics"/>
        </authorList>
    </citation>
    <scope>NUCLEOTIDE SEQUENCE [LARGE SCALE GENOMIC DNA]</scope>
    <source>
        <strain evidence="2 3">006A-0059</strain>
    </source>
</reference>
<name>A0A0S4STF7_CAMHY</name>
<feature type="transmembrane region" description="Helical" evidence="1">
    <location>
        <begin position="53"/>
        <end position="70"/>
    </location>
</feature>
<keyword evidence="1" id="KW-0812">Transmembrane</keyword>
<sequence length="75" mass="8800">MFNFITRYLKLFFADFVYTLTNLTKRQKMKITETSAFGLFINAIYGMSGGINLRDILVTIVAFYAIIRLYKKELK</sequence>
<organism evidence="2 3">
    <name type="scientific">Campylobacter hyointestinalis subsp. hyointestinalis</name>
    <dbReference type="NCBI Taxonomy" id="91352"/>
    <lineage>
        <taxon>Bacteria</taxon>
        <taxon>Pseudomonadati</taxon>
        <taxon>Campylobacterota</taxon>
        <taxon>Epsilonproteobacteria</taxon>
        <taxon>Campylobacterales</taxon>
        <taxon>Campylobacteraceae</taxon>
        <taxon>Campylobacter</taxon>
    </lineage>
</organism>